<comment type="caution">
    <text evidence="20">The sequence shown here is derived from an EMBL/GenBank/DDBJ whole genome shotgun (WGS) entry which is preliminary data.</text>
</comment>
<evidence type="ECO:0000256" key="13">
    <source>
        <dbReference type="ARBA" id="ARBA00023209"/>
    </source>
</evidence>
<dbReference type="GO" id="GO:0016301">
    <property type="term" value="F:kinase activity"/>
    <property type="evidence" value="ECO:0007669"/>
    <property type="project" value="UniProtKB-KW"/>
</dbReference>
<feature type="transmembrane region" description="Helical" evidence="19">
    <location>
        <begin position="43"/>
        <end position="61"/>
    </location>
</feature>
<dbReference type="GO" id="GO:0046872">
    <property type="term" value="F:metal ion binding"/>
    <property type="evidence" value="ECO:0007669"/>
    <property type="project" value="UniProtKB-KW"/>
</dbReference>
<comment type="subcellular location">
    <subcellularLocation>
        <location evidence="1">Cell membrane</location>
        <topology evidence="1">Multi-pass membrane protein</topology>
    </subcellularLocation>
</comment>
<keyword evidence="5" id="KW-0808">Transferase</keyword>
<comment type="cofactor">
    <cofactor evidence="18">
        <name>Mg(2+)</name>
        <dbReference type="ChEBI" id="CHEBI:18420"/>
    </cofactor>
    <text evidence="18">Mn(2+), Zn(2+), Cd(2+) and Co(2+) support activity to lesser extents.</text>
</comment>
<feature type="transmembrane region" description="Helical" evidence="19">
    <location>
        <begin position="108"/>
        <end position="129"/>
    </location>
</feature>
<evidence type="ECO:0000256" key="17">
    <source>
        <dbReference type="PIRSR" id="PIRSR600829-3"/>
    </source>
</evidence>
<reference evidence="20 21" key="1">
    <citation type="journal article" date="2015" name="Nature">
        <title>rRNA introns, odd ribosomes, and small enigmatic genomes across a large radiation of phyla.</title>
        <authorList>
            <person name="Brown C.T."/>
            <person name="Hug L.A."/>
            <person name="Thomas B.C."/>
            <person name="Sharon I."/>
            <person name="Castelle C.J."/>
            <person name="Singh A."/>
            <person name="Wilkins M.J."/>
            <person name="Williams K.H."/>
            <person name="Banfield J.F."/>
        </authorList>
    </citation>
    <scope>NUCLEOTIDE SEQUENCE [LARGE SCALE GENOMIC DNA]</scope>
</reference>
<keyword evidence="6 19" id="KW-0812">Transmembrane</keyword>
<evidence type="ECO:0000256" key="4">
    <source>
        <dbReference type="ARBA" id="ARBA00022516"/>
    </source>
</evidence>
<keyword evidence="9 17" id="KW-0067">ATP-binding</keyword>
<feature type="binding site" evidence="18">
    <location>
        <position position="88"/>
    </location>
    <ligand>
        <name>a divalent metal cation</name>
        <dbReference type="ChEBI" id="CHEBI:60240"/>
    </ligand>
</feature>
<keyword evidence="4" id="KW-0444">Lipid biosynthesis</keyword>
<evidence type="ECO:0000256" key="5">
    <source>
        <dbReference type="ARBA" id="ARBA00022679"/>
    </source>
</evidence>
<feature type="transmembrane region" description="Helical" evidence="19">
    <location>
        <begin position="67"/>
        <end position="87"/>
    </location>
</feature>
<dbReference type="Pfam" id="PF01219">
    <property type="entry name" value="DAGK_prokar"/>
    <property type="match status" value="1"/>
</dbReference>
<dbReference type="GO" id="GO:0008654">
    <property type="term" value="P:phospholipid biosynthetic process"/>
    <property type="evidence" value="ECO:0007669"/>
    <property type="project" value="UniProtKB-KW"/>
</dbReference>
<dbReference type="PATRIC" id="fig|1618744.3.peg.79"/>
<evidence type="ECO:0000256" key="12">
    <source>
        <dbReference type="ARBA" id="ARBA00023136"/>
    </source>
</evidence>
<dbReference type="CDD" id="cd14265">
    <property type="entry name" value="UDPK_IM_like"/>
    <property type="match status" value="1"/>
</dbReference>
<dbReference type="GO" id="GO:0005524">
    <property type="term" value="F:ATP binding"/>
    <property type="evidence" value="ECO:0007669"/>
    <property type="project" value="UniProtKB-KW"/>
</dbReference>
<keyword evidence="12 19" id="KW-0472">Membrane</keyword>
<evidence type="ECO:0000256" key="8">
    <source>
        <dbReference type="ARBA" id="ARBA00022777"/>
    </source>
</evidence>
<keyword evidence="18" id="KW-0460">Magnesium</keyword>
<evidence type="ECO:0000313" key="21">
    <source>
        <dbReference type="Proteomes" id="UP000034452"/>
    </source>
</evidence>
<accession>A0A0G0T7E8</accession>
<keyword evidence="10 19" id="KW-1133">Transmembrane helix</keyword>
<evidence type="ECO:0000256" key="1">
    <source>
        <dbReference type="ARBA" id="ARBA00004651"/>
    </source>
</evidence>
<name>A0A0G0T7E8_9BACT</name>
<keyword evidence="18" id="KW-0479">Metal-binding</keyword>
<keyword evidence="11" id="KW-0443">Lipid metabolism</keyword>
<dbReference type="Proteomes" id="UP000034452">
    <property type="component" value="Unassembled WGS sequence"/>
</dbReference>
<feature type="binding site" evidence="17">
    <location>
        <position position="88"/>
    </location>
    <ligand>
        <name>ATP</name>
        <dbReference type="ChEBI" id="CHEBI:30616"/>
    </ligand>
</feature>
<dbReference type="EMBL" id="LBZL01000002">
    <property type="protein sequence ID" value="KKR70666.1"/>
    <property type="molecule type" value="Genomic_DNA"/>
</dbReference>
<evidence type="ECO:0000256" key="9">
    <source>
        <dbReference type="ARBA" id="ARBA00022840"/>
    </source>
</evidence>
<dbReference type="InterPro" id="IPR036945">
    <property type="entry name" value="DAGK_sf"/>
</dbReference>
<keyword evidence="8 20" id="KW-0418">Kinase</keyword>
<feature type="binding site" evidence="17">
    <location>
        <begin position="106"/>
        <end position="107"/>
    </location>
    <ligand>
        <name>ATP</name>
        <dbReference type="ChEBI" id="CHEBI:30616"/>
    </ligand>
</feature>
<evidence type="ECO:0000256" key="3">
    <source>
        <dbReference type="ARBA" id="ARBA00022475"/>
    </source>
</evidence>
<evidence type="ECO:0000256" key="15">
    <source>
        <dbReference type="PIRSR" id="PIRSR600829-1"/>
    </source>
</evidence>
<dbReference type="PANTHER" id="PTHR34299:SF1">
    <property type="entry name" value="DIACYLGLYCEROL KINASE"/>
    <property type="match status" value="1"/>
</dbReference>
<evidence type="ECO:0000256" key="14">
    <source>
        <dbReference type="ARBA" id="ARBA00023264"/>
    </source>
</evidence>
<organism evidence="20 21">
    <name type="scientific">Candidatus Nomurabacteria bacterium GW2011_GWB1_40_7</name>
    <dbReference type="NCBI Taxonomy" id="1618744"/>
    <lineage>
        <taxon>Bacteria</taxon>
        <taxon>Candidatus Nomuraibacteriota</taxon>
    </lineage>
</organism>
<gene>
    <name evidence="20" type="ORF">UU13_C0002G0011</name>
</gene>
<evidence type="ECO:0000256" key="7">
    <source>
        <dbReference type="ARBA" id="ARBA00022741"/>
    </source>
</evidence>
<dbReference type="InterPro" id="IPR000829">
    <property type="entry name" value="DAGK"/>
</dbReference>
<evidence type="ECO:0000256" key="18">
    <source>
        <dbReference type="PIRSR" id="PIRSR600829-4"/>
    </source>
</evidence>
<keyword evidence="7 17" id="KW-0547">Nucleotide-binding</keyword>
<comment type="similarity">
    <text evidence="2">Belongs to the bacterial diacylglycerol kinase family.</text>
</comment>
<feature type="active site" description="Proton acceptor" evidence="15">
    <location>
        <position position="81"/>
    </location>
</feature>
<feature type="binding site" evidence="17">
    <location>
        <begin position="97"/>
        <end position="99"/>
    </location>
    <ligand>
        <name>ATP</name>
        <dbReference type="ChEBI" id="CHEBI:30616"/>
    </ligand>
</feature>
<dbReference type="AlphaFoldDB" id="A0A0G0T7E8"/>
<evidence type="ECO:0000256" key="2">
    <source>
        <dbReference type="ARBA" id="ARBA00005967"/>
    </source>
</evidence>
<evidence type="ECO:0000256" key="16">
    <source>
        <dbReference type="PIRSR" id="PIRSR600829-2"/>
    </source>
</evidence>
<dbReference type="GO" id="GO:0005886">
    <property type="term" value="C:plasma membrane"/>
    <property type="evidence" value="ECO:0007669"/>
    <property type="project" value="UniProtKB-SubCell"/>
</dbReference>
<keyword evidence="13" id="KW-0594">Phospholipid biosynthesis</keyword>
<protein>
    <submittedName>
        <fullName evidence="20">Diacylglycerol kinase</fullName>
    </submittedName>
</protein>
<evidence type="ECO:0000313" key="20">
    <source>
        <dbReference type="EMBL" id="KKR70666.1"/>
    </source>
</evidence>
<keyword evidence="14" id="KW-1208">Phospholipid metabolism</keyword>
<sequence>MPANIDIMNSQKEQKAWREVKYSEKFSNAFRGIYVAFKVTRHAPILIFATLIVIVCGFYFKVSNLEWIVLIFAIGFVLVSEVFNTAIEIDIDLTSPEYHPYAKDTKDVAAAAVLLSVFVAIIVGLIIFLPKVF</sequence>
<proteinExistence type="inferred from homology"/>
<dbReference type="InterPro" id="IPR033717">
    <property type="entry name" value="UDPK"/>
</dbReference>
<dbReference type="PANTHER" id="PTHR34299">
    <property type="entry name" value="DIACYLGLYCEROL KINASE"/>
    <property type="match status" value="1"/>
</dbReference>
<evidence type="ECO:0000256" key="6">
    <source>
        <dbReference type="ARBA" id="ARBA00022692"/>
    </source>
</evidence>
<feature type="binding site" evidence="16">
    <location>
        <position position="81"/>
    </location>
    <ligand>
        <name>substrate</name>
    </ligand>
</feature>
<evidence type="ECO:0000256" key="19">
    <source>
        <dbReference type="SAM" id="Phobius"/>
    </source>
</evidence>
<evidence type="ECO:0000256" key="11">
    <source>
        <dbReference type="ARBA" id="ARBA00023098"/>
    </source>
</evidence>
<keyword evidence="3" id="KW-1003">Cell membrane</keyword>
<evidence type="ECO:0000256" key="10">
    <source>
        <dbReference type="ARBA" id="ARBA00022989"/>
    </source>
</evidence>
<dbReference type="Gene3D" id="1.10.287.3610">
    <property type="match status" value="1"/>
</dbReference>